<dbReference type="AlphaFoldDB" id="A0A6P5QUU4"/>
<dbReference type="GO" id="GO:0004869">
    <property type="term" value="F:cysteine-type endopeptidase inhibitor activity"/>
    <property type="evidence" value="ECO:0007669"/>
    <property type="project" value="InterPro"/>
</dbReference>
<proteinExistence type="inferred from homology"/>
<dbReference type="PANTHER" id="PTHR46186">
    <property type="entry name" value="CYSTATIN"/>
    <property type="match status" value="1"/>
</dbReference>
<evidence type="ECO:0000313" key="5">
    <source>
        <dbReference type="Proteomes" id="UP000515126"/>
    </source>
</evidence>
<dbReference type="CDD" id="cd00042">
    <property type="entry name" value="CY"/>
    <property type="match status" value="1"/>
</dbReference>
<dbReference type="SMART" id="SM00043">
    <property type="entry name" value="CY"/>
    <property type="match status" value="1"/>
</dbReference>
<accession>A0A6P5QUU4</accession>
<evidence type="ECO:0000256" key="3">
    <source>
        <dbReference type="SAM" id="SignalP"/>
    </source>
</evidence>
<dbReference type="GO" id="GO:0031982">
    <property type="term" value="C:vesicle"/>
    <property type="evidence" value="ECO:0007669"/>
    <property type="project" value="TreeGrafter"/>
</dbReference>
<feature type="signal peptide" evidence="3">
    <location>
        <begin position="1"/>
        <end position="28"/>
    </location>
</feature>
<keyword evidence="3" id="KW-0732">Signal</keyword>
<name>A0A6P5QUU4_MUSCR</name>
<feature type="domain" description="Cystatin" evidence="4">
    <location>
        <begin position="29"/>
        <end position="139"/>
    </location>
</feature>
<sequence>MACLLYTQLFLLTTLTLFLNLSLYPVLSQIAGDTEESSMEEEGAQEALNGAVFQYNEKRSDLYVSRVVEVKSVRKRTKSGKTFFFDVILGKTTCMKNQIDLTNCPLNEQTDKQERESCSFEVLLPSWADYIILMDFNCDGY</sequence>
<dbReference type="FunFam" id="3.10.450.10:FF:000004">
    <property type="entry name" value="Cystatin C"/>
    <property type="match status" value="1"/>
</dbReference>
<reference evidence="6" key="1">
    <citation type="submission" date="2025-08" db="UniProtKB">
        <authorList>
            <consortium name="RefSeq"/>
        </authorList>
    </citation>
    <scope>IDENTIFICATION</scope>
</reference>
<protein>
    <submittedName>
        <fullName evidence="6">Cystatin-S-like</fullName>
    </submittedName>
</protein>
<organism evidence="5 6">
    <name type="scientific">Mus caroli</name>
    <name type="common">Ryukyu mouse</name>
    <name type="synonym">Ricefield mouse</name>
    <dbReference type="NCBI Taxonomy" id="10089"/>
    <lineage>
        <taxon>Eukaryota</taxon>
        <taxon>Metazoa</taxon>
        <taxon>Chordata</taxon>
        <taxon>Craniata</taxon>
        <taxon>Vertebrata</taxon>
        <taxon>Euteleostomi</taxon>
        <taxon>Mammalia</taxon>
        <taxon>Eutheria</taxon>
        <taxon>Euarchontoglires</taxon>
        <taxon>Glires</taxon>
        <taxon>Rodentia</taxon>
        <taxon>Myomorpha</taxon>
        <taxon>Muroidea</taxon>
        <taxon>Muridae</taxon>
        <taxon>Murinae</taxon>
        <taxon>Mus</taxon>
        <taxon>Mus</taxon>
    </lineage>
</organism>
<feature type="chain" id="PRO_5027560080" evidence="3">
    <location>
        <begin position="29"/>
        <end position="141"/>
    </location>
</feature>
<evidence type="ECO:0000256" key="2">
    <source>
        <dbReference type="ARBA" id="ARBA00023157"/>
    </source>
</evidence>
<dbReference type="Proteomes" id="UP000515126">
    <property type="component" value="Chromosome 2"/>
</dbReference>
<dbReference type="SUPFAM" id="SSF54403">
    <property type="entry name" value="Cystatin/monellin"/>
    <property type="match status" value="1"/>
</dbReference>
<dbReference type="InterPro" id="IPR046350">
    <property type="entry name" value="Cystatin_sf"/>
</dbReference>
<dbReference type="GeneID" id="110307257"/>
<gene>
    <name evidence="6" type="primary">LOC110307257</name>
</gene>
<dbReference type="GO" id="GO:0005615">
    <property type="term" value="C:extracellular space"/>
    <property type="evidence" value="ECO:0007669"/>
    <property type="project" value="TreeGrafter"/>
</dbReference>
<evidence type="ECO:0000259" key="4">
    <source>
        <dbReference type="SMART" id="SM00043"/>
    </source>
</evidence>
<comment type="similarity">
    <text evidence="1">Belongs to the cystatin family.</text>
</comment>
<dbReference type="Pfam" id="PF00031">
    <property type="entry name" value="Cystatin"/>
    <property type="match status" value="1"/>
</dbReference>
<keyword evidence="5" id="KW-1185">Reference proteome</keyword>
<dbReference type="KEGG" id="mcal:110307257"/>
<dbReference type="GO" id="GO:0005737">
    <property type="term" value="C:cytoplasm"/>
    <property type="evidence" value="ECO:0007669"/>
    <property type="project" value="TreeGrafter"/>
</dbReference>
<evidence type="ECO:0000256" key="1">
    <source>
        <dbReference type="ARBA" id="ARBA00009403"/>
    </source>
</evidence>
<dbReference type="RefSeq" id="XP_021035188.1">
    <property type="nucleotide sequence ID" value="XM_021179529.1"/>
</dbReference>
<dbReference type="InterPro" id="IPR000010">
    <property type="entry name" value="Cystatin_dom"/>
</dbReference>
<evidence type="ECO:0000313" key="6">
    <source>
        <dbReference type="RefSeq" id="XP_021035188.1"/>
    </source>
</evidence>
<dbReference type="PANTHER" id="PTHR46186:SF6">
    <property type="entry name" value="CYSTATIN-C"/>
    <property type="match status" value="1"/>
</dbReference>
<dbReference type="Gene3D" id="3.10.450.10">
    <property type="match status" value="1"/>
</dbReference>
<keyword evidence="2" id="KW-1015">Disulfide bond</keyword>